<dbReference type="InterPro" id="IPR013736">
    <property type="entry name" value="Xaa-Pro_dipept_C"/>
</dbReference>
<dbReference type="EMBL" id="AP027081">
    <property type="protein sequence ID" value="BDU75939.1"/>
    <property type="molecule type" value="Genomic_DNA"/>
</dbReference>
<dbReference type="NCBIfam" id="TIGR00976">
    <property type="entry name" value="CocE_NonD"/>
    <property type="match status" value="1"/>
</dbReference>
<dbReference type="Gene3D" id="1.10.3020.10">
    <property type="entry name" value="alpha-amino acid ester hydrolase ( Helical cap domain)"/>
    <property type="match status" value="1"/>
</dbReference>
<sequence length="615" mass="67427">MRALALLLAAAALHGQGSAWLRSAYRKTEARVPMRDGTELHTVIYAPRAGKGPFPILLERTPYGCHPYGPDTWPEALGPSETLARSGFIFVRQDVRGRMMSGGAFVEARPLADGPGVDEATDAYDTVDWLIRHVPRNNGRVGLWGISYPAFYAACALAAPHPAVKAVSPQAPMVDLWEGDDDHHNGALFLAQAFWFHTGFGRPRPGPTTLFEGGPDLRPAHGDGYRFFLELGPLARADAAFLGGEVPSWRDLLDHPDKDAYWTSRDLRPRIHAPAPAVLTVGGWFDAEDLFGPLHLDPRLGAGARTLVMGPWSHGGWHRTPGRRFGKLDFGSDTARTFQARVEAPFFLHHLKGEADPGLPRAWVFETGRNAWRAFEAWPPPAARERRLYLREAGGLAFDPPGTPGADTFTSDPARPVPHTAATELDVDPAYMAADQRFAAWRPDVLTYATPPLEADLTVAGPVRVHLAVSTTGTDGDWVIKLIDGYPDDYAAPAPGGDPWEPEPNELGGCLQLVRGDVLRGRYRRGASTPEPFVPGRPETFEFSLNDVCHTFRRGHRLVVQVQGSWFPLVDRNPQTFVPIPTAPPEAFRPADMTVHRCPGLATWLSLPVLDLPPR</sequence>
<organism evidence="3 4">
    <name type="scientific">Mesoterricola sediminis</name>
    <dbReference type="NCBI Taxonomy" id="2927980"/>
    <lineage>
        <taxon>Bacteria</taxon>
        <taxon>Pseudomonadati</taxon>
        <taxon>Acidobacteriota</taxon>
        <taxon>Holophagae</taxon>
        <taxon>Holophagales</taxon>
        <taxon>Holophagaceae</taxon>
        <taxon>Mesoterricola</taxon>
    </lineage>
</organism>
<dbReference type="InterPro" id="IPR008979">
    <property type="entry name" value="Galactose-bd-like_sf"/>
</dbReference>
<dbReference type="AlphaFoldDB" id="A0AA48GQV6"/>
<dbReference type="GO" id="GO:0008239">
    <property type="term" value="F:dipeptidyl-peptidase activity"/>
    <property type="evidence" value="ECO:0007669"/>
    <property type="project" value="InterPro"/>
</dbReference>
<dbReference type="InterPro" id="IPR029058">
    <property type="entry name" value="AB_hydrolase_fold"/>
</dbReference>
<keyword evidence="1" id="KW-0378">Hydrolase</keyword>
<evidence type="ECO:0000259" key="2">
    <source>
        <dbReference type="SMART" id="SM00939"/>
    </source>
</evidence>
<accession>A0AA48GQV6</accession>
<gene>
    <name evidence="3" type="primary">gaa_1</name>
    <name evidence="3" type="ORF">METESE_08970</name>
</gene>
<dbReference type="KEGG" id="msea:METESE_08970"/>
<dbReference type="Gene3D" id="2.60.120.260">
    <property type="entry name" value="Galactose-binding domain-like"/>
    <property type="match status" value="1"/>
</dbReference>
<dbReference type="Pfam" id="PF08530">
    <property type="entry name" value="PepX_C"/>
    <property type="match status" value="1"/>
</dbReference>
<dbReference type="Gene3D" id="3.40.50.1820">
    <property type="entry name" value="alpha/beta hydrolase"/>
    <property type="match status" value="1"/>
</dbReference>
<protein>
    <submittedName>
        <fullName evidence="3">Glutaryl-7-ACA acylase</fullName>
    </submittedName>
</protein>
<dbReference type="SMART" id="SM00939">
    <property type="entry name" value="PepX_C"/>
    <property type="match status" value="1"/>
</dbReference>
<dbReference type="SUPFAM" id="SSF53474">
    <property type="entry name" value="alpha/beta-Hydrolases"/>
    <property type="match status" value="1"/>
</dbReference>
<evidence type="ECO:0000256" key="1">
    <source>
        <dbReference type="ARBA" id="ARBA00022801"/>
    </source>
</evidence>
<dbReference type="RefSeq" id="WP_316411165.1">
    <property type="nucleotide sequence ID" value="NZ_AP027081.1"/>
</dbReference>
<dbReference type="InterPro" id="IPR000383">
    <property type="entry name" value="Xaa-Pro-like_dom"/>
</dbReference>
<dbReference type="Proteomes" id="UP001228113">
    <property type="component" value="Chromosome"/>
</dbReference>
<proteinExistence type="predicted"/>
<dbReference type="Pfam" id="PF02129">
    <property type="entry name" value="Peptidase_S15"/>
    <property type="match status" value="1"/>
</dbReference>
<dbReference type="InterPro" id="IPR005674">
    <property type="entry name" value="CocE/Ser_esterase"/>
</dbReference>
<name>A0AA48GQV6_9BACT</name>
<keyword evidence="4" id="KW-1185">Reference proteome</keyword>
<dbReference type="SUPFAM" id="SSF49785">
    <property type="entry name" value="Galactose-binding domain-like"/>
    <property type="match status" value="1"/>
</dbReference>
<evidence type="ECO:0000313" key="4">
    <source>
        <dbReference type="Proteomes" id="UP001228113"/>
    </source>
</evidence>
<reference evidence="3" key="1">
    <citation type="journal article" date="2023" name="Int. J. Syst. Evol. Microbiol.">
        <title>Mesoterricola silvestris gen. nov., sp. nov., Mesoterricola sediminis sp. nov., Geothrix oryzae sp. nov., Geothrix edaphica sp. nov., Geothrix rubra sp. nov., and Geothrix limicola sp. nov., six novel members of Acidobacteriota isolated from soils.</title>
        <authorList>
            <person name="Itoh H."/>
            <person name="Sugisawa Y."/>
            <person name="Mise K."/>
            <person name="Xu Z."/>
            <person name="Kuniyasu M."/>
            <person name="Ushijima N."/>
            <person name="Kawano K."/>
            <person name="Kobayashi E."/>
            <person name="Shiratori Y."/>
            <person name="Masuda Y."/>
            <person name="Senoo K."/>
        </authorList>
    </citation>
    <scope>NUCLEOTIDE SEQUENCE</scope>
    <source>
        <strain evidence="3">W786</strain>
    </source>
</reference>
<evidence type="ECO:0000313" key="3">
    <source>
        <dbReference type="EMBL" id="BDU75939.1"/>
    </source>
</evidence>
<feature type="domain" description="Xaa-Pro dipeptidyl-peptidase C-terminal" evidence="2">
    <location>
        <begin position="344"/>
        <end position="606"/>
    </location>
</feature>